<evidence type="ECO:0000256" key="2">
    <source>
        <dbReference type="SAM" id="Phobius"/>
    </source>
</evidence>
<keyword evidence="2" id="KW-1133">Transmembrane helix</keyword>
<feature type="region of interest" description="Disordered" evidence="1">
    <location>
        <begin position="41"/>
        <end position="170"/>
    </location>
</feature>
<keyword evidence="2" id="KW-0812">Transmembrane</keyword>
<keyword evidence="4" id="KW-1185">Reference proteome</keyword>
<proteinExistence type="predicted"/>
<organism evidence="3 4">
    <name type="scientific">Elysia marginata</name>
    <dbReference type="NCBI Taxonomy" id="1093978"/>
    <lineage>
        <taxon>Eukaryota</taxon>
        <taxon>Metazoa</taxon>
        <taxon>Spiralia</taxon>
        <taxon>Lophotrochozoa</taxon>
        <taxon>Mollusca</taxon>
        <taxon>Gastropoda</taxon>
        <taxon>Heterobranchia</taxon>
        <taxon>Euthyneura</taxon>
        <taxon>Panpulmonata</taxon>
        <taxon>Sacoglossa</taxon>
        <taxon>Placobranchoidea</taxon>
        <taxon>Plakobranchidae</taxon>
        <taxon>Elysia</taxon>
    </lineage>
</organism>
<dbReference type="AlphaFoldDB" id="A0AAV4HZT7"/>
<feature type="compositionally biased region" description="Polar residues" evidence="1">
    <location>
        <begin position="84"/>
        <end position="95"/>
    </location>
</feature>
<reference evidence="3 4" key="1">
    <citation type="journal article" date="2021" name="Elife">
        <title>Chloroplast acquisition without the gene transfer in kleptoplastic sea slugs, Plakobranchus ocellatus.</title>
        <authorList>
            <person name="Maeda T."/>
            <person name="Takahashi S."/>
            <person name="Yoshida T."/>
            <person name="Shimamura S."/>
            <person name="Takaki Y."/>
            <person name="Nagai Y."/>
            <person name="Toyoda A."/>
            <person name="Suzuki Y."/>
            <person name="Arimoto A."/>
            <person name="Ishii H."/>
            <person name="Satoh N."/>
            <person name="Nishiyama T."/>
            <person name="Hasebe M."/>
            <person name="Maruyama T."/>
            <person name="Minagawa J."/>
            <person name="Obokata J."/>
            <person name="Shigenobu S."/>
        </authorList>
    </citation>
    <scope>NUCLEOTIDE SEQUENCE [LARGE SCALE GENOMIC DNA]</scope>
</reference>
<dbReference type="Proteomes" id="UP000762676">
    <property type="component" value="Unassembled WGS sequence"/>
</dbReference>
<accession>A0AAV4HZT7</accession>
<feature type="transmembrane region" description="Helical" evidence="2">
    <location>
        <begin position="6"/>
        <end position="29"/>
    </location>
</feature>
<name>A0AAV4HZT7_9GAST</name>
<feature type="compositionally biased region" description="Basic and acidic residues" evidence="1">
    <location>
        <begin position="51"/>
        <end position="65"/>
    </location>
</feature>
<evidence type="ECO:0000313" key="3">
    <source>
        <dbReference type="EMBL" id="GFS03529.1"/>
    </source>
</evidence>
<keyword evidence="2" id="KW-0472">Membrane</keyword>
<sequence length="170" mass="18779">MVTFVYLTAAIVLYLQVTLRSVHLSAAFFQRRFRRLKKGIQGSSENVTSEPGKDLEKTERDRAESSPEPVVRNTQDAGPHDSASEQPTANASILSQPERERKPGHAVTETSSSPERAPARRETYDPYSTSRSSPPVTHHTSSSTATRHTPPATSPIKFPFHQIVSPTQDV</sequence>
<gene>
    <name evidence="3" type="ORF">ElyMa_006473100</name>
</gene>
<evidence type="ECO:0000256" key="1">
    <source>
        <dbReference type="SAM" id="MobiDB-lite"/>
    </source>
</evidence>
<evidence type="ECO:0000313" key="4">
    <source>
        <dbReference type="Proteomes" id="UP000762676"/>
    </source>
</evidence>
<comment type="caution">
    <text evidence="3">The sequence shown here is derived from an EMBL/GenBank/DDBJ whole genome shotgun (WGS) entry which is preliminary data.</text>
</comment>
<feature type="compositionally biased region" description="Low complexity" evidence="1">
    <location>
        <begin position="128"/>
        <end position="155"/>
    </location>
</feature>
<protein>
    <submittedName>
        <fullName evidence="3">Uncharacterized protein</fullName>
    </submittedName>
</protein>
<dbReference type="EMBL" id="BMAT01013001">
    <property type="protein sequence ID" value="GFS03529.1"/>
    <property type="molecule type" value="Genomic_DNA"/>
</dbReference>